<comment type="caution">
    <text evidence="8">The sequence shown here is derived from an EMBL/GenBank/DDBJ whole genome shotgun (WGS) entry which is preliminary data.</text>
</comment>
<dbReference type="PROSITE" id="PS51198">
    <property type="entry name" value="UVRD_HELICASE_ATP_BIND"/>
    <property type="match status" value="1"/>
</dbReference>
<dbReference type="GO" id="GO:0005829">
    <property type="term" value="C:cytosol"/>
    <property type="evidence" value="ECO:0007669"/>
    <property type="project" value="TreeGrafter"/>
</dbReference>
<accession>A0A9D2LDR8</accession>
<dbReference type="EMBL" id="DWZH01000069">
    <property type="protein sequence ID" value="HJB10709.1"/>
    <property type="molecule type" value="Genomic_DNA"/>
</dbReference>
<evidence type="ECO:0000256" key="3">
    <source>
        <dbReference type="ARBA" id="ARBA00022806"/>
    </source>
</evidence>
<evidence type="ECO:0000256" key="1">
    <source>
        <dbReference type="ARBA" id="ARBA00022741"/>
    </source>
</evidence>
<feature type="region of interest" description="Disordered" evidence="6">
    <location>
        <begin position="388"/>
        <end position="408"/>
    </location>
</feature>
<dbReference type="GO" id="GO:0003677">
    <property type="term" value="F:DNA binding"/>
    <property type="evidence" value="ECO:0007669"/>
    <property type="project" value="InterPro"/>
</dbReference>
<dbReference type="AlphaFoldDB" id="A0A9D2LDR8"/>
<dbReference type="PANTHER" id="PTHR11070:SF45">
    <property type="entry name" value="DNA 3'-5' HELICASE"/>
    <property type="match status" value="1"/>
</dbReference>
<keyword evidence="3 5" id="KW-0347">Helicase</keyword>
<feature type="domain" description="UvrD-like helicase ATP-binding" evidence="7">
    <location>
        <begin position="187"/>
        <end position="622"/>
    </location>
</feature>
<dbReference type="GO" id="GO:0000725">
    <property type="term" value="P:recombinational repair"/>
    <property type="evidence" value="ECO:0007669"/>
    <property type="project" value="TreeGrafter"/>
</dbReference>
<protein>
    <submittedName>
        <fullName evidence="8">AAA family ATPase</fullName>
    </submittedName>
</protein>
<dbReference type="InterPro" id="IPR000212">
    <property type="entry name" value="DNA_helicase_UvrD/REP"/>
</dbReference>
<keyword evidence="4 5" id="KW-0067">ATP-binding</keyword>
<dbReference type="GO" id="GO:0005524">
    <property type="term" value="F:ATP binding"/>
    <property type="evidence" value="ECO:0007669"/>
    <property type="project" value="UniProtKB-UniRule"/>
</dbReference>
<sequence>MPVSDQIAAEQHHIDHAYSVLEAELDRLQGQEEATLARGADDATALTERDAEVRRLSARRSALMHAEPKLCFGRLDRADGRRLHIGPAGLRDGDERLIIDWRAPAAEPFYAATAHEPRGLTRRRHITLEERRVVRVDDDVFDPGDGGSAGSDGPDADGLASDVVGEGALLRALTTSRDGRMHEAVATLQAEQDAIVRAPKSGVLVVQGAPGTGKTVVALHRAAYLLYRYPEVLRRGVLIIGPNARFLDYIGDVLPALGETNVVTSTIETLLPGQDPPGAASPEVARLLGDERMAEALSAHLTGLQGASGPQGHVVTWDGDEVMIDRETIALCTDRAQKLDRHHNLAREIFVEQMLDELTDLVMGLDAQMLRDVEEGFEDEVRRVDAALERNSDSLMPTQEGQDPGAEEDLTRRQLRAELAADPDVGRELDALWPHLTAEQAVTGLLDGGLEKDAPHLDAADRELLARSAEGGWTDAHVALLDEAAELLGQDDSDQRAAAERVHERQLAHAQRVIASTPGLTGRVSAQDLAAQNAEVDTRDLATRALADRSWVYGHVIVDEAQELTPMQWRMLARRCPTRSMTVVGDIAQTSAPLSTTTWVDRLTALRTAPRQEELTICYRSPRELVEAVEPLLRQLRPDARAIDAVRRSGTQPVLADGDLDESEQITDWARSDRAGQRAIISPRPESVLAALTASGTSASDDDLREDLVVLPPMAAKGLEFDHVLVHDPDRIEAEHGVATLYVALTRATGTLAVAQRGSIERDLGPAWERRRLG</sequence>
<evidence type="ECO:0000313" key="8">
    <source>
        <dbReference type="EMBL" id="HJB10709.1"/>
    </source>
</evidence>
<keyword evidence="1 5" id="KW-0547">Nucleotide-binding</keyword>
<dbReference type="Proteomes" id="UP000823823">
    <property type="component" value="Unassembled WGS sequence"/>
</dbReference>
<reference evidence="8" key="1">
    <citation type="journal article" date="2021" name="PeerJ">
        <title>Extensive microbial diversity within the chicken gut microbiome revealed by metagenomics and culture.</title>
        <authorList>
            <person name="Gilroy R."/>
            <person name="Ravi A."/>
            <person name="Getino M."/>
            <person name="Pursley I."/>
            <person name="Horton D.L."/>
            <person name="Alikhan N.F."/>
            <person name="Baker D."/>
            <person name="Gharbi K."/>
            <person name="Hall N."/>
            <person name="Watson M."/>
            <person name="Adriaenssens E.M."/>
            <person name="Foster-Nyarko E."/>
            <person name="Jarju S."/>
            <person name="Secka A."/>
            <person name="Antonio M."/>
            <person name="Oren A."/>
            <person name="Chaudhuri R.R."/>
            <person name="La Ragione R."/>
            <person name="Hildebrand F."/>
            <person name="Pallen M.J."/>
        </authorList>
    </citation>
    <scope>NUCLEOTIDE SEQUENCE</scope>
    <source>
        <strain evidence="8">ChiHjej13B12-24818</strain>
    </source>
</reference>
<evidence type="ECO:0000313" key="9">
    <source>
        <dbReference type="Proteomes" id="UP000823823"/>
    </source>
</evidence>
<proteinExistence type="predicted"/>
<dbReference type="PANTHER" id="PTHR11070">
    <property type="entry name" value="UVRD / RECB / PCRA DNA HELICASE FAMILY MEMBER"/>
    <property type="match status" value="1"/>
</dbReference>
<feature type="region of interest" description="Disordered" evidence="6">
    <location>
        <begin position="139"/>
        <end position="158"/>
    </location>
</feature>
<dbReference type="GO" id="GO:0016787">
    <property type="term" value="F:hydrolase activity"/>
    <property type="evidence" value="ECO:0007669"/>
    <property type="project" value="UniProtKB-UniRule"/>
</dbReference>
<gene>
    <name evidence="8" type="ORF">H9786_09310</name>
</gene>
<dbReference type="Gene3D" id="3.40.50.300">
    <property type="entry name" value="P-loop containing nucleotide triphosphate hydrolases"/>
    <property type="match status" value="3"/>
</dbReference>
<evidence type="ECO:0000256" key="5">
    <source>
        <dbReference type="PROSITE-ProRule" id="PRU00560"/>
    </source>
</evidence>
<reference evidence="8" key="2">
    <citation type="submission" date="2021-04" db="EMBL/GenBank/DDBJ databases">
        <authorList>
            <person name="Gilroy R."/>
        </authorList>
    </citation>
    <scope>NUCLEOTIDE SEQUENCE</scope>
    <source>
        <strain evidence="8">ChiHjej13B12-24818</strain>
    </source>
</reference>
<evidence type="ECO:0000259" key="7">
    <source>
        <dbReference type="PROSITE" id="PS51198"/>
    </source>
</evidence>
<evidence type="ECO:0000256" key="4">
    <source>
        <dbReference type="ARBA" id="ARBA00022840"/>
    </source>
</evidence>
<keyword evidence="2 5" id="KW-0378">Hydrolase</keyword>
<organism evidence="8 9">
    <name type="scientific">Candidatus Brachybacterium merdavium</name>
    <dbReference type="NCBI Taxonomy" id="2838513"/>
    <lineage>
        <taxon>Bacteria</taxon>
        <taxon>Bacillati</taxon>
        <taxon>Actinomycetota</taxon>
        <taxon>Actinomycetes</taxon>
        <taxon>Micrococcales</taxon>
        <taxon>Dermabacteraceae</taxon>
        <taxon>Brachybacterium</taxon>
    </lineage>
</organism>
<dbReference type="InterPro" id="IPR014016">
    <property type="entry name" value="UvrD-like_ATP-bd"/>
</dbReference>
<name>A0A9D2LDR8_9MICO</name>
<dbReference type="GO" id="GO:0043138">
    <property type="term" value="F:3'-5' DNA helicase activity"/>
    <property type="evidence" value="ECO:0007669"/>
    <property type="project" value="TreeGrafter"/>
</dbReference>
<evidence type="ECO:0000256" key="6">
    <source>
        <dbReference type="SAM" id="MobiDB-lite"/>
    </source>
</evidence>
<feature type="binding site" evidence="5">
    <location>
        <begin position="208"/>
        <end position="215"/>
    </location>
    <ligand>
        <name>ATP</name>
        <dbReference type="ChEBI" id="CHEBI:30616"/>
    </ligand>
</feature>
<dbReference type="SUPFAM" id="SSF52540">
    <property type="entry name" value="P-loop containing nucleoside triphosphate hydrolases"/>
    <property type="match status" value="1"/>
</dbReference>
<evidence type="ECO:0000256" key="2">
    <source>
        <dbReference type="ARBA" id="ARBA00022801"/>
    </source>
</evidence>
<dbReference type="InterPro" id="IPR027417">
    <property type="entry name" value="P-loop_NTPase"/>
</dbReference>